<sequence length="83" mass="9143">MASKKKMSAQQFGLWIEEQANAQCRPNKSRMECVLNIDHIEPGRFAALYAVPSSTGLLVVELSDSFISEAKAWQALDDESSPA</sequence>
<name>A0A354YUG3_9FIRM</name>
<dbReference type="EMBL" id="DNZF01000004">
    <property type="protein sequence ID" value="HBK52331.1"/>
    <property type="molecule type" value="Genomic_DNA"/>
</dbReference>
<protein>
    <submittedName>
        <fullName evidence="1">Uncharacterized protein</fullName>
    </submittedName>
</protein>
<evidence type="ECO:0000313" key="1">
    <source>
        <dbReference type="EMBL" id="HBK52331.1"/>
    </source>
</evidence>
<dbReference type="AlphaFoldDB" id="A0A354YUG3"/>
<organism evidence="1 2">
    <name type="scientific">Syntrophomonas wolfei</name>
    <dbReference type="NCBI Taxonomy" id="863"/>
    <lineage>
        <taxon>Bacteria</taxon>
        <taxon>Bacillati</taxon>
        <taxon>Bacillota</taxon>
        <taxon>Clostridia</taxon>
        <taxon>Eubacteriales</taxon>
        <taxon>Syntrophomonadaceae</taxon>
        <taxon>Syntrophomonas</taxon>
    </lineage>
</organism>
<evidence type="ECO:0000313" key="2">
    <source>
        <dbReference type="Proteomes" id="UP000263273"/>
    </source>
</evidence>
<dbReference type="Proteomes" id="UP000263273">
    <property type="component" value="Unassembled WGS sequence"/>
</dbReference>
<feature type="non-terminal residue" evidence="1">
    <location>
        <position position="83"/>
    </location>
</feature>
<gene>
    <name evidence="1" type="ORF">DDZ44_00135</name>
</gene>
<reference evidence="1 2" key="1">
    <citation type="journal article" date="2018" name="Nat. Biotechnol.">
        <title>A standardized bacterial taxonomy based on genome phylogeny substantially revises the tree of life.</title>
        <authorList>
            <person name="Parks D.H."/>
            <person name="Chuvochina M."/>
            <person name="Waite D.W."/>
            <person name="Rinke C."/>
            <person name="Skarshewski A."/>
            <person name="Chaumeil P.A."/>
            <person name="Hugenholtz P."/>
        </authorList>
    </citation>
    <scope>NUCLEOTIDE SEQUENCE [LARGE SCALE GENOMIC DNA]</scope>
    <source>
        <strain evidence="1">UBA10948</strain>
    </source>
</reference>
<comment type="caution">
    <text evidence="1">The sequence shown here is derived from an EMBL/GenBank/DDBJ whole genome shotgun (WGS) entry which is preliminary data.</text>
</comment>
<proteinExistence type="predicted"/>
<accession>A0A354YUG3</accession>